<sequence length="326" mass="36384">MCSATHRPLSCPNMLQNTFLKLARRASTITGTGRGFLRKSVPAAATTKPKIDNSSFQPVEAKETFTIASEQLISKQMVQLLEKELDQGHSIDALKSFNGALSNLSKEEFGRKMGPVFAEMAHNLESFNPVFTACMLKVQMTLGQSDYERRDECLQSLIQPLGGEYGLCAGHPLLKTHRKLFLEWYQSTTGQPLSELKAPEPKASEQLFSKMMSDVTSGGGNEGVIAQASYALGYNLAVEYLAAYEKQWLLDSFRSLDEKFLKSQGRKVEWEFLEIHAEGEPEHADLGHKAVTSFVPSHHQNILGQAMRDHDKDFAKFYNKLANMLS</sequence>
<dbReference type="AlphaFoldDB" id="A0A7S0GZG2"/>
<name>A0A7S0GZG2_9EUKA</name>
<dbReference type="InterPro" id="IPR016084">
    <property type="entry name" value="Haem_Oase-like_multi-hlx"/>
</dbReference>
<proteinExistence type="predicted"/>
<evidence type="ECO:0000313" key="1">
    <source>
        <dbReference type="EMBL" id="CAD8446425.1"/>
    </source>
</evidence>
<organism evidence="1">
    <name type="scientific">Amorphochlora amoebiformis</name>
    <dbReference type="NCBI Taxonomy" id="1561963"/>
    <lineage>
        <taxon>Eukaryota</taxon>
        <taxon>Sar</taxon>
        <taxon>Rhizaria</taxon>
        <taxon>Cercozoa</taxon>
        <taxon>Chlorarachniophyceae</taxon>
        <taxon>Amorphochlora</taxon>
    </lineage>
</organism>
<reference evidence="1" key="1">
    <citation type="submission" date="2021-01" db="EMBL/GenBank/DDBJ databases">
        <authorList>
            <person name="Corre E."/>
            <person name="Pelletier E."/>
            <person name="Niang G."/>
            <person name="Scheremetjew M."/>
            <person name="Finn R."/>
            <person name="Kale V."/>
            <person name="Holt S."/>
            <person name="Cochrane G."/>
            <person name="Meng A."/>
            <person name="Brown T."/>
            <person name="Cohen L."/>
        </authorList>
    </citation>
    <scope>NUCLEOTIDE SEQUENCE</scope>
    <source>
        <strain evidence="1">CCMP2058</strain>
    </source>
</reference>
<accession>A0A7S0GZG2</accession>
<gene>
    <name evidence="1" type="ORF">LAMO00422_LOCUS8607</name>
</gene>
<protein>
    <submittedName>
        <fullName evidence="1">Uncharacterized protein</fullName>
    </submittedName>
</protein>
<dbReference type="EMBL" id="HBEM01012392">
    <property type="protein sequence ID" value="CAD8446425.1"/>
    <property type="molecule type" value="Transcribed_RNA"/>
</dbReference>
<dbReference type="Gene3D" id="1.20.910.10">
    <property type="entry name" value="Heme oxygenase-like"/>
    <property type="match status" value="1"/>
</dbReference>